<name>A0AAD5V1S0_9APHY</name>
<dbReference type="PROSITE" id="PS52004">
    <property type="entry name" value="KS3_2"/>
    <property type="match status" value="1"/>
</dbReference>
<evidence type="ECO:0000256" key="14">
    <source>
        <dbReference type="ARBA" id="ARBA00048237"/>
    </source>
</evidence>
<reference evidence="18" key="1">
    <citation type="submission" date="2022-07" db="EMBL/GenBank/DDBJ databases">
        <title>Genome Sequence of Physisporinus lineatus.</title>
        <authorList>
            <person name="Buettner E."/>
        </authorList>
    </citation>
    <scope>NUCLEOTIDE SEQUENCE</scope>
    <source>
        <strain evidence="18">VT162</strain>
    </source>
</reference>
<dbReference type="InterPro" id="IPR008278">
    <property type="entry name" value="4-PPantetheinyl_Trfase_dom"/>
</dbReference>
<evidence type="ECO:0000256" key="6">
    <source>
        <dbReference type="ARBA" id="ARBA00022723"/>
    </source>
</evidence>
<evidence type="ECO:0000256" key="4">
    <source>
        <dbReference type="ARBA" id="ARBA00022553"/>
    </source>
</evidence>
<evidence type="ECO:0000259" key="17">
    <source>
        <dbReference type="PROSITE" id="PS52004"/>
    </source>
</evidence>
<comment type="catalytic activity">
    <reaction evidence="14">
        <text>acetyl-CoA + n malonyl-CoA + 2n NADPH + 4n H(+) = a long-chain-acyl-CoA + n CoA + n CO2 + 2n NADP(+).</text>
        <dbReference type="EC" id="2.3.1.86"/>
    </reaction>
</comment>
<evidence type="ECO:0000313" key="18">
    <source>
        <dbReference type="EMBL" id="KAJ3483815.1"/>
    </source>
</evidence>
<evidence type="ECO:0000256" key="13">
    <source>
        <dbReference type="ARBA" id="ARBA00023268"/>
    </source>
</evidence>
<dbReference type="HAMAP" id="MF_00101">
    <property type="entry name" value="AcpS"/>
    <property type="match status" value="1"/>
</dbReference>
<dbReference type="InterPro" id="IPR020841">
    <property type="entry name" value="PKS_Beta-ketoAc_synthase_dom"/>
</dbReference>
<dbReference type="InterPro" id="IPR037143">
    <property type="entry name" value="4-PPantetheinyl_Trfase_dom_sf"/>
</dbReference>
<dbReference type="InterPro" id="IPR014031">
    <property type="entry name" value="Ketoacyl_synth_C"/>
</dbReference>
<keyword evidence="5" id="KW-0808">Transferase</keyword>
<keyword evidence="2" id="KW-0596">Phosphopantetheine</keyword>
<dbReference type="GO" id="GO:0008897">
    <property type="term" value="F:holo-[acyl-carrier-protein] synthase activity"/>
    <property type="evidence" value="ECO:0007669"/>
    <property type="project" value="InterPro"/>
</dbReference>
<evidence type="ECO:0000256" key="9">
    <source>
        <dbReference type="ARBA" id="ARBA00022857"/>
    </source>
</evidence>
<comment type="similarity">
    <text evidence="1">Belongs to the thiolase-like superfamily. Fungal fatty acid synthetase subunit alpha family.</text>
</comment>
<organism evidence="18 19">
    <name type="scientific">Meripilus lineatus</name>
    <dbReference type="NCBI Taxonomy" id="2056292"/>
    <lineage>
        <taxon>Eukaryota</taxon>
        <taxon>Fungi</taxon>
        <taxon>Dikarya</taxon>
        <taxon>Basidiomycota</taxon>
        <taxon>Agaricomycotina</taxon>
        <taxon>Agaricomycetes</taxon>
        <taxon>Polyporales</taxon>
        <taxon>Meripilaceae</taxon>
        <taxon>Meripilus</taxon>
    </lineage>
</organism>
<sequence>MEAEAARQEKEALGTYGMLEGADPRIAPLRRALAVWGLTADDIGVLSIHGTSTGANEANETHIWNDVFTNLNRTSGNAVPIMAQKSLCGHAKGGSAAWQLAGLLQSVYHGIIPGNRNADNVDAAFQKYTHLMFPSKTIHTDGIRAGVMSSFGFGQVGGTVMVLHPRFVFGAIEPAAYEAYKVKNRVRARLSYKAMSEMMINNSLVRVKDSPPYTKDLEGPVLLNSLARTTFDPKTGSYSYTAKLATKAELDSANVAAISQILSKPSTAGIGVDQELISSVPSNNPTFVSRNFTDAEIAYCRSQPSPQSSFAARWAGKEAVFKSLGVSSKGASAAMRDIEILPNEDGVPKVTLHGDAKTAADTKGITDVHISLSHSETVAIAFAQATSS</sequence>
<dbReference type="Gene3D" id="3.40.47.10">
    <property type="match status" value="1"/>
</dbReference>
<dbReference type="SUPFAM" id="SSF53901">
    <property type="entry name" value="Thiolase-like"/>
    <property type="match status" value="1"/>
</dbReference>
<dbReference type="GO" id="GO:0006633">
    <property type="term" value="P:fatty acid biosynthetic process"/>
    <property type="evidence" value="ECO:0007669"/>
    <property type="project" value="UniProtKB-KW"/>
</dbReference>
<evidence type="ECO:0000313" key="19">
    <source>
        <dbReference type="Proteomes" id="UP001212997"/>
    </source>
</evidence>
<evidence type="ECO:0000256" key="2">
    <source>
        <dbReference type="ARBA" id="ARBA00022450"/>
    </source>
</evidence>
<dbReference type="Proteomes" id="UP001212997">
    <property type="component" value="Unassembled WGS sequence"/>
</dbReference>
<protein>
    <recommendedName>
        <fullName evidence="17">Ketosynthase family 3 (KS3) domain-containing protein</fullName>
    </recommendedName>
</protein>
<comment type="caution">
    <text evidence="18">The sequence shown here is derived from an EMBL/GenBank/DDBJ whole genome shotgun (WGS) entry which is preliminary data.</text>
</comment>
<proteinExistence type="inferred from homology"/>
<dbReference type="Pfam" id="PF02801">
    <property type="entry name" value="Ketoacyl-synt_C"/>
    <property type="match status" value="1"/>
</dbReference>
<keyword evidence="4" id="KW-0597">Phosphoprotein</keyword>
<dbReference type="SUPFAM" id="SSF56214">
    <property type="entry name" value="4'-phosphopantetheinyl transferase"/>
    <property type="match status" value="1"/>
</dbReference>
<evidence type="ECO:0000256" key="1">
    <source>
        <dbReference type="ARBA" id="ARBA00007485"/>
    </source>
</evidence>
<dbReference type="GO" id="GO:0000287">
    <property type="term" value="F:magnesium ion binding"/>
    <property type="evidence" value="ECO:0007669"/>
    <property type="project" value="InterPro"/>
</dbReference>
<dbReference type="Pfam" id="PF01648">
    <property type="entry name" value="ACPS"/>
    <property type="match status" value="1"/>
</dbReference>
<dbReference type="GO" id="GO:0005829">
    <property type="term" value="C:cytosol"/>
    <property type="evidence" value="ECO:0007669"/>
    <property type="project" value="TreeGrafter"/>
</dbReference>
<keyword evidence="3" id="KW-0444">Lipid biosynthesis</keyword>
<dbReference type="InterPro" id="IPR004568">
    <property type="entry name" value="Ppantetheine-prot_Trfase_dom"/>
</dbReference>
<keyword evidence="8" id="KW-0460">Magnesium</keyword>
<dbReference type="NCBIfam" id="TIGR00556">
    <property type="entry name" value="pantethn_trn"/>
    <property type="match status" value="1"/>
</dbReference>
<dbReference type="PANTHER" id="PTHR11712">
    <property type="entry name" value="POLYKETIDE SYNTHASE-RELATED"/>
    <property type="match status" value="1"/>
</dbReference>
<dbReference type="GO" id="GO:0004321">
    <property type="term" value="F:fatty-acyl-CoA synthase activity"/>
    <property type="evidence" value="ECO:0007669"/>
    <property type="project" value="UniProtKB-EC"/>
</dbReference>
<dbReference type="GO" id="GO:0004316">
    <property type="term" value="F:3-oxoacyl-[acyl-carrier-protein] reductase (NADPH) activity"/>
    <property type="evidence" value="ECO:0007669"/>
    <property type="project" value="UniProtKB-EC"/>
</dbReference>
<evidence type="ECO:0000256" key="8">
    <source>
        <dbReference type="ARBA" id="ARBA00022842"/>
    </source>
</evidence>
<keyword evidence="12" id="KW-0275">Fatty acid biosynthesis</keyword>
<evidence type="ECO:0000256" key="5">
    <source>
        <dbReference type="ARBA" id="ARBA00022679"/>
    </source>
</evidence>
<keyword evidence="19" id="KW-1185">Reference proteome</keyword>
<evidence type="ECO:0000256" key="15">
    <source>
        <dbReference type="ARBA" id="ARBA00048508"/>
    </source>
</evidence>
<keyword evidence="13" id="KW-0511">Multifunctional enzyme</keyword>
<dbReference type="FunFam" id="3.90.470.20:FF:000005">
    <property type="entry name" value="Fatty acid synthase alpha subunit FasA"/>
    <property type="match status" value="1"/>
</dbReference>
<feature type="domain" description="Ketosynthase family 3 (KS3)" evidence="17">
    <location>
        <begin position="1"/>
        <end position="164"/>
    </location>
</feature>
<dbReference type="EMBL" id="JANAWD010000213">
    <property type="protein sequence ID" value="KAJ3483815.1"/>
    <property type="molecule type" value="Genomic_DNA"/>
</dbReference>
<dbReference type="Gene3D" id="3.90.470.20">
    <property type="entry name" value="4'-phosphopantetheinyl transferase domain"/>
    <property type="match status" value="1"/>
</dbReference>
<gene>
    <name evidence="18" type="ORF">NLI96_g6068</name>
</gene>
<comment type="catalytic activity">
    <reaction evidence="16">
        <text>a fatty acyl-[ACP] + malonyl-[ACP] + H(+) = a 3-oxoacyl-[ACP] + holo-[ACP] + CO2</text>
        <dbReference type="Rhea" id="RHEA:22836"/>
        <dbReference type="Rhea" id="RHEA-COMP:9623"/>
        <dbReference type="Rhea" id="RHEA-COMP:9685"/>
        <dbReference type="Rhea" id="RHEA-COMP:9916"/>
        <dbReference type="Rhea" id="RHEA-COMP:14125"/>
        <dbReference type="ChEBI" id="CHEBI:15378"/>
        <dbReference type="ChEBI" id="CHEBI:16526"/>
        <dbReference type="ChEBI" id="CHEBI:64479"/>
        <dbReference type="ChEBI" id="CHEBI:78449"/>
        <dbReference type="ChEBI" id="CHEBI:78776"/>
        <dbReference type="ChEBI" id="CHEBI:138651"/>
        <dbReference type="EC" id="2.3.1.41"/>
    </reaction>
</comment>
<dbReference type="InterPro" id="IPR016039">
    <property type="entry name" value="Thiolase-like"/>
</dbReference>
<keyword evidence="11" id="KW-0443">Lipid metabolism</keyword>
<evidence type="ECO:0000256" key="16">
    <source>
        <dbReference type="ARBA" id="ARBA00049541"/>
    </source>
</evidence>
<evidence type="ECO:0000256" key="10">
    <source>
        <dbReference type="ARBA" id="ARBA00023002"/>
    </source>
</evidence>
<dbReference type="InterPro" id="IPR002582">
    <property type="entry name" value="ACPS"/>
</dbReference>
<accession>A0AAD5V1S0</accession>
<dbReference type="PANTHER" id="PTHR11712:SF336">
    <property type="entry name" value="3-OXOACYL-[ACYL-CARRIER-PROTEIN] SYNTHASE, MITOCHONDRIAL"/>
    <property type="match status" value="1"/>
</dbReference>
<keyword evidence="9" id="KW-0521">NADP</keyword>
<dbReference type="GO" id="GO:0004315">
    <property type="term" value="F:3-oxoacyl-[acyl-carrier-protein] synthase activity"/>
    <property type="evidence" value="ECO:0007669"/>
    <property type="project" value="UniProtKB-EC"/>
</dbReference>
<dbReference type="InterPro" id="IPR000794">
    <property type="entry name" value="Beta-ketoacyl_synthase"/>
</dbReference>
<keyword evidence="10" id="KW-0560">Oxidoreductase</keyword>
<evidence type="ECO:0000256" key="11">
    <source>
        <dbReference type="ARBA" id="ARBA00023098"/>
    </source>
</evidence>
<keyword evidence="7" id="KW-0276">Fatty acid metabolism</keyword>
<comment type="catalytic activity">
    <reaction evidence="15">
        <text>a (3R)-hydroxyacyl-[ACP] + NADP(+) = a 3-oxoacyl-[ACP] + NADPH + H(+)</text>
        <dbReference type="Rhea" id="RHEA:17397"/>
        <dbReference type="Rhea" id="RHEA-COMP:9916"/>
        <dbReference type="Rhea" id="RHEA-COMP:9945"/>
        <dbReference type="ChEBI" id="CHEBI:15378"/>
        <dbReference type="ChEBI" id="CHEBI:57783"/>
        <dbReference type="ChEBI" id="CHEBI:58349"/>
        <dbReference type="ChEBI" id="CHEBI:78776"/>
        <dbReference type="ChEBI" id="CHEBI:78827"/>
        <dbReference type="EC" id="1.1.1.100"/>
    </reaction>
</comment>
<evidence type="ECO:0000256" key="3">
    <source>
        <dbReference type="ARBA" id="ARBA00022516"/>
    </source>
</evidence>
<dbReference type="AlphaFoldDB" id="A0AAD5V1S0"/>
<evidence type="ECO:0000256" key="12">
    <source>
        <dbReference type="ARBA" id="ARBA00023160"/>
    </source>
</evidence>
<keyword evidence="6" id="KW-0479">Metal-binding</keyword>
<evidence type="ECO:0000256" key="7">
    <source>
        <dbReference type="ARBA" id="ARBA00022832"/>
    </source>
</evidence>